<dbReference type="GO" id="GO:0007399">
    <property type="term" value="P:nervous system development"/>
    <property type="evidence" value="ECO:0007669"/>
    <property type="project" value="InterPro"/>
</dbReference>
<evidence type="ECO:0000256" key="8">
    <source>
        <dbReference type="ARBA" id="ARBA00023030"/>
    </source>
</evidence>
<dbReference type="Proteomes" id="UP001274896">
    <property type="component" value="Unassembled WGS sequence"/>
</dbReference>
<dbReference type="AlphaFoldDB" id="A0AAE0RH08"/>
<keyword evidence="14" id="KW-1185">Reference proteome</keyword>
<dbReference type="InterPro" id="IPR040180">
    <property type="entry name" value="Neuregulin"/>
</dbReference>
<feature type="compositionally biased region" description="Basic and acidic residues" evidence="11">
    <location>
        <begin position="120"/>
        <end position="136"/>
    </location>
</feature>
<evidence type="ECO:0000256" key="11">
    <source>
        <dbReference type="SAM" id="MobiDB-lite"/>
    </source>
</evidence>
<keyword evidence="9 12" id="KW-0472">Membrane</keyword>
<keyword evidence="10" id="KW-1015">Disulfide bond</keyword>
<accession>A0AAE0RH08</accession>
<dbReference type="EMBL" id="JAUCMX010000002">
    <property type="protein sequence ID" value="KAK3553644.1"/>
    <property type="molecule type" value="Genomic_DNA"/>
</dbReference>
<evidence type="ECO:0000256" key="1">
    <source>
        <dbReference type="ARBA" id="ARBA00004251"/>
    </source>
</evidence>
<evidence type="ECO:0000256" key="2">
    <source>
        <dbReference type="ARBA" id="ARBA00004613"/>
    </source>
</evidence>
<dbReference type="GO" id="GO:0045499">
    <property type="term" value="F:chemorepellent activity"/>
    <property type="evidence" value="ECO:0007669"/>
    <property type="project" value="TreeGrafter"/>
</dbReference>
<evidence type="ECO:0000256" key="10">
    <source>
        <dbReference type="ARBA" id="ARBA00023157"/>
    </source>
</evidence>
<dbReference type="GO" id="GO:0008083">
    <property type="term" value="F:growth factor activity"/>
    <property type="evidence" value="ECO:0007669"/>
    <property type="project" value="UniProtKB-KW"/>
</dbReference>
<feature type="region of interest" description="Disordered" evidence="11">
    <location>
        <begin position="77"/>
        <end position="225"/>
    </location>
</feature>
<keyword evidence="4" id="KW-0964">Secreted</keyword>
<evidence type="ECO:0000256" key="3">
    <source>
        <dbReference type="ARBA" id="ARBA00022475"/>
    </source>
</evidence>
<feature type="transmembrane region" description="Helical" evidence="12">
    <location>
        <begin position="22"/>
        <end position="44"/>
    </location>
</feature>
<evidence type="ECO:0000256" key="6">
    <source>
        <dbReference type="ARBA" id="ARBA00022692"/>
    </source>
</evidence>
<dbReference type="GO" id="GO:0005886">
    <property type="term" value="C:plasma membrane"/>
    <property type="evidence" value="ECO:0007669"/>
    <property type="project" value="UniProtKB-SubCell"/>
</dbReference>
<keyword evidence="3" id="KW-1003">Cell membrane</keyword>
<reference evidence="13" key="1">
    <citation type="submission" date="2023-06" db="EMBL/GenBank/DDBJ databases">
        <title>Male Hemibagrus guttatus genome.</title>
        <authorList>
            <person name="Bian C."/>
        </authorList>
    </citation>
    <scope>NUCLEOTIDE SEQUENCE</scope>
    <source>
        <strain evidence="13">Male_cb2023</strain>
        <tissue evidence="13">Muscle</tissue>
    </source>
</reference>
<organism evidence="13 14">
    <name type="scientific">Hemibagrus guttatus</name>
    <dbReference type="NCBI Taxonomy" id="175788"/>
    <lineage>
        <taxon>Eukaryota</taxon>
        <taxon>Metazoa</taxon>
        <taxon>Chordata</taxon>
        <taxon>Craniata</taxon>
        <taxon>Vertebrata</taxon>
        <taxon>Euteleostomi</taxon>
        <taxon>Actinopterygii</taxon>
        <taxon>Neopterygii</taxon>
        <taxon>Teleostei</taxon>
        <taxon>Ostariophysi</taxon>
        <taxon>Siluriformes</taxon>
        <taxon>Bagridae</taxon>
        <taxon>Hemibagrus</taxon>
    </lineage>
</organism>
<proteinExistence type="predicted"/>
<evidence type="ECO:0000256" key="9">
    <source>
        <dbReference type="ARBA" id="ARBA00023136"/>
    </source>
</evidence>
<keyword evidence="5" id="KW-0245">EGF-like domain</keyword>
<feature type="compositionally biased region" description="Basic and acidic residues" evidence="11">
    <location>
        <begin position="145"/>
        <end position="193"/>
    </location>
</feature>
<dbReference type="GO" id="GO:0035556">
    <property type="term" value="P:intracellular signal transduction"/>
    <property type="evidence" value="ECO:0007669"/>
    <property type="project" value="TreeGrafter"/>
</dbReference>
<evidence type="ECO:0000256" key="4">
    <source>
        <dbReference type="ARBA" id="ARBA00022525"/>
    </source>
</evidence>
<comment type="subcellular location">
    <subcellularLocation>
        <location evidence="1">Cell membrane</location>
        <topology evidence="1">Single-pass type I membrane protein</topology>
    </subcellularLocation>
    <subcellularLocation>
        <location evidence="2">Secreted</location>
    </subcellularLocation>
</comment>
<dbReference type="GO" id="GO:0048513">
    <property type="term" value="P:animal organ development"/>
    <property type="evidence" value="ECO:0007669"/>
    <property type="project" value="TreeGrafter"/>
</dbReference>
<evidence type="ECO:0000256" key="12">
    <source>
        <dbReference type="SAM" id="Phobius"/>
    </source>
</evidence>
<name>A0AAE0RH08_9TELE</name>
<feature type="compositionally biased region" description="Polar residues" evidence="11">
    <location>
        <begin position="216"/>
        <end position="225"/>
    </location>
</feature>
<keyword evidence="6 12" id="KW-0812">Transmembrane</keyword>
<dbReference type="PANTHER" id="PTHR11100">
    <property type="entry name" value="HEREGULIN-NEUREGULIN FAMILY MEMBER"/>
    <property type="match status" value="1"/>
</dbReference>
<evidence type="ECO:0000256" key="5">
    <source>
        <dbReference type="ARBA" id="ARBA00022536"/>
    </source>
</evidence>
<keyword evidence="8" id="KW-0339">Growth factor</keyword>
<evidence type="ECO:0000313" key="14">
    <source>
        <dbReference type="Proteomes" id="UP001274896"/>
    </source>
</evidence>
<dbReference type="GO" id="GO:0005615">
    <property type="term" value="C:extracellular space"/>
    <property type="evidence" value="ECO:0007669"/>
    <property type="project" value="TreeGrafter"/>
</dbReference>
<keyword evidence="7 12" id="KW-1133">Transmembrane helix</keyword>
<protein>
    <submittedName>
        <fullName evidence="13">Uncharacterized protein</fullName>
    </submittedName>
</protein>
<comment type="caution">
    <text evidence="13">The sequence shown here is derived from an EMBL/GenBank/DDBJ whole genome shotgun (WGS) entry which is preliminary data.</text>
</comment>
<gene>
    <name evidence="13" type="ORF">QTP70_006761</name>
</gene>
<feature type="compositionally biased region" description="Basic residues" evidence="11">
    <location>
        <begin position="110"/>
        <end position="119"/>
    </location>
</feature>
<evidence type="ECO:0000313" key="13">
    <source>
        <dbReference type="EMBL" id="KAK3553644.1"/>
    </source>
</evidence>
<sequence length="225" mass="24757">MAVVVNPGLDRSESEEVYKRQVLSITCIAMGISFLGTLCMALYCRNKRRREKLQAHLKESRGLKNYSVSQPCKAHTGLQLHSYPPHGAAPDTPTRTHPHQSGRALGPVKPGKKRGARRGKWGERGARRGKWGERGARQQGQRVPSDIHRQAEEPSDVHSQAEEPSDVHRRAAEPSDIHRRAAEPSDVPRRAVEPSDDLSPAGPKAPEGREGGTQVRPVTSSADEK</sequence>
<evidence type="ECO:0000256" key="7">
    <source>
        <dbReference type="ARBA" id="ARBA00022989"/>
    </source>
</evidence>
<dbReference type="PANTHER" id="PTHR11100:SF18">
    <property type="entry name" value="PRO-NEUREGULIN-3, MEMBRANE-BOUND ISOFORM"/>
    <property type="match status" value="1"/>
</dbReference>